<keyword evidence="2" id="KW-0732">Signal</keyword>
<feature type="chain" id="PRO_5043461676" evidence="2">
    <location>
        <begin position="24"/>
        <end position="354"/>
    </location>
</feature>
<dbReference type="Gene3D" id="3.30.1490.230">
    <property type="match status" value="1"/>
</dbReference>
<dbReference type="InterPro" id="IPR050345">
    <property type="entry name" value="Aliph_Amidase/BUP"/>
</dbReference>
<dbReference type="PANTHER" id="PTHR43674">
    <property type="entry name" value="NITRILASE C965.09-RELATED"/>
    <property type="match status" value="1"/>
</dbReference>
<evidence type="ECO:0000259" key="3">
    <source>
        <dbReference type="PROSITE" id="PS50263"/>
    </source>
</evidence>
<keyword evidence="5" id="KW-1185">Reference proteome</keyword>
<sequence>MPLASLLRRVLVGAVLISGPIAALPTKAQTVVGLAQLPSSDVGKFDVMRGLAQQAKDQGATLIIFPEGSVFGWLNPAVFTQAAPIPGRYSDQFAEIARSVGIWVAAGLAEQGPKAGPGSLPNAYQAYDSGILIDPQGQIVLHHRKYNVLQNAFDPAACQAILNQPGCAYTPGALSDIKTVSTPFGKTSLLICADAYTYGQAEALAALKALKPDFVIVPWGITASQQSECGTPNFNATGYAAQAAAYLKSAFVVGANATGPRTYGRFLPSVYCGDSGYANPAGDKVETSTPTQALVLLTVPKSFDAKAGPIWNNGDAQNKCPTTCSSYASAWNGQWTTTVPGQMSVCGCVPSGAD</sequence>
<dbReference type="InterPro" id="IPR003010">
    <property type="entry name" value="C-N_Hydrolase"/>
</dbReference>
<protein>
    <submittedName>
        <fullName evidence="4">Formamidase</fullName>
    </submittedName>
</protein>
<accession>A0AAV4ZL20</accession>
<dbReference type="EMBL" id="BPQO01000008">
    <property type="protein sequence ID" value="GJD88847.1"/>
    <property type="molecule type" value="Genomic_DNA"/>
</dbReference>
<organism evidence="4 5">
    <name type="scientific">Methylobacterium hispanicum</name>
    <dbReference type="NCBI Taxonomy" id="270350"/>
    <lineage>
        <taxon>Bacteria</taxon>
        <taxon>Pseudomonadati</taxon>
        <taxon>Pseudomonadota</taxon>
        <taxon>Alphaproteobacteria</taxon>
        <taxon>Hyphomicrobiales</taxon>
        <taxon>Methylobacteriaceae</taxon>
        <taxon>Methylobacterium</taxon>
    </lineage>
</organism>
<dbReference type="CDD" id="cd07197">
    <property type="entry name" value="nitrilase"/>
    <property type="match status" value="1"/>
</dbReference>
<dbReference type="RefSeq" id="WP_066920656.1">
    <property type="nucleotide sequence ID" value="NZ_BPQO01000008.1"/>
</dbReference>
<dbReference type="InterPro" id="IPR036526">
    <property type="entry name" value="C-N_Hydrolase_sf"/>
</dbReference>
<dbReference type="InterPro" id="IPR021992">
    <property type="entry name" value="MVL"/>
</dbReference>
<evidence type="ECO:0000313" key="5">
    <source>
        <dbReference type="Proteomes" id="UP001055247"/>
    </source>
</evidence>
<comment type="caution">
    <text evidence="4">The sequence shown here is derived from an EMBL/GenBank/DDBJ whole genome shotgun (WGS) entry which is preliminary data.</text>
</comment>
<gene>
    <name evidence="4" type="primary">amiF</name>
    <name evidence="4" type="ORF">BHAOGJBA_2368</name>
</gene>
<dbReference type="PROSITE" id="PS50263">
    <property type="entry name" value="CN_HYDROLASE"/>
    <property type="match status" value="1"/>
</dbReference>
<feature type="domain" description="CN hydrolase" evidence="3">
    <location>
        <begin position="30"/>
        <end position="301"/>
    </location>
</feature>
<dbReference type="Pfam" id="PF12151">
    <property type="entry name" value="MVL"/>
    <property type="match status" value="1"/>
</dbReference>
<keyword evidence="1" id="KW-0378">Hydrolase</keyword>
<name>A0AAV4ZL20_9HYPH</name>
<reference evidence="4" key="2">
    <citation type="submission" date="2021-08" db="EMBL/GenBank/DDBJ databases">
        <authorList>
            <person name="Tani A."/>
            <person name="Ola A."/>
            <person name="Ogura Y."/>
            <person name="Katsura K."/>
            <person name="Hayashi T."/>
        </authorList>
    </citation>
    <scope>NUCLEOTIDE SEQUENCE</scope>
    <source>
        <strain evidence="4">DSM 16372</strain>
    </source>
</reference>
<evidence type="ECO:0000313" key="4">
    <source>
        <dbReference type="EMBL" id="GJD88847.1"/>
    </source>
</evidence>
<dbReference type="SUPFAM" id="SSF56317">
    <property type="entry name" value="Carbon-nitrogen hydrolase"/>
    <property type="match status" value="1"/>
</dbReference>
<dbReference type="InterPro" id="IPR053754">
    <property type="entry name" value="OligoMan_bind_ChitinaseAct_sf"/>
</dbReference>
<dbReference type="AlphaFoldDB" id="A0AAV4ZL20"/>
<dbReference type="Proteomes" id="UP001055247">
    <property type="component" value="Unassembled WGS sequence"/>
</dbReference>
<dbReference type="GO" id="GO:0033388">
    <property type="term" value="P:putrescine biosynthetic process from arginine"/>
    <property type="evidence" value="ECO:0007669"/>
    <property type="project" value="TreeGrafter"/>
</dbReference>
<evidence type="ECO:0000256" key="1">
    <source>
        <dbReference type="ARBA" id="ARBA00022801"/>
    </source>
</evidence>
<dbReference type="PANTHER" id="PTHR43674:SF2">
    <property type="entry name" value="BETA-UREIDOPROPIONASE"/>
    <property type="match status" value="1"/>
</dbReference>
<evidence type="ECO:0000256" key="2">
    <source>
        <dbReference type="SAM" id="SignalP"/>
    </source>
</evidence>
<proteinExistence type="predicted"/>
<dbReference type="Pfam" id="PF00795">
    <property type="entry name" value="CN_hydrolase"/>
    <property type="match status" value="1"/>
</dbReference>
<feature type="signal peptide" evidence="2">
    <location>
        <begin position="1"/>
        <end position="23"/>
    </location>
</feature>
<dbReference type="Gene3D" id="3.60.110.10">
    <property type="entry name" value="Carbon-nitrogen hydrolase"/>
    <property type="match status" value="1"/>
</dbReference>
<reference evidence="4" key="1">
    <citation type="journal article" date="2016" name="Front. Microbiol.">
        <title>Genome Sequence of the Piezophilic, Mesophilic Sulfate-Reducing Bacterium Desulfovibrio indicus J2T.</title>
        <authorList>
            <person name="Cao J."/>
            <person name="Maignien L."/>
            <person name="Shao Z."/>
            <person name="Alain K."/>
            <person name="Jebbar M."/>
        </authorList>
    </citation>
    <scope>NUCLEOTIDE SEQUENCE</scope>
    <source>
        <strain evidence="4">DSM 16372</strain>
    </source>
</reference>
<dbReference type="GO" id="GO:0050126">
    <property type="term" value="F:N-carbamoylputrescine amidase activity"/>
    <property type="evidence" value="ECO:0007669"/>
    <property type="project" value="TreeGrafter"/>
</dbReference>